<evidence type="ECO:0000256" key="4">
    <source>
        <dbReference type="ARBA" id="ARBA00022702"/>
    </source>
</evidence>
<evidence type="ECO:0008006" key="11">
    <source>
        <dbReference type="Google" id="ProtNLM"/>
    </source>
</evidence>
<dbReference type="InterPro" id="IPR002047">
    <property type="entry name" value="Adipokinetic_hormone_CS"/>
</dbReference>
<dbReference type="PROSITE" id="PS00256">
    <property type="entry name" value="AKH"/>
    <property type="match status" value="1"/>
</dbReference>
<evidence type="ECO:0000313" key="10">
    <source>
        <dbReference type="Proteomes" id="UP000075880"/>
    </source>
</evidence>
<dbReference type="GO" id="GO:0005179">
    <property type="term" value="F:hormone activity"/>
    <property type="evidence" value="ECO:0007669"/>
    <property type="project" value="UniProtKB-KW"/>
</dbReference>
<evidence type="ECO:0000256" key="7">
    <source>
        <dbReference type="ARBA" id="ARBA00023283"/>
    </source>
</evidence>
<name>A0AAG5DUM2_ANOAO</name>
<proteinExistence type="inferred from homology"/>
<evidence type="ECO:0000313" key="9">
    <source>
        <dbReference type="EnsemblMetazoa" id="ENSAATROPP014615"/>
    </source>
</evidence>
<accession>A0AAG5DUM2</accession>
<organism evidence="9 10">
    <name type="scientific">Anopheles atroparvus</name>
    <name type="common">European mosquito</name>
    <dbReference type="NCBI Taxonomy" id="41427"/>
    <lineage>
        <taxon>Eukaryota</taxon>
        <taxon>Metazoa</taxon>
        <taxon>Ecdysozoa</taxon>
        <taxon>Arthropoda</taxon>
        <taxon>Hexapoda</taxon>
        <taxon>Insecta</taxon>
        <taxon>Pterygota</taxon>
        <taxon>Neoptera</taxon>
        <taxon>Endopterygota</taxon>
        <taxon>Diptera</taxon>
        <taxon>Nematocera</taxon>
        <taxon>Culicoidea</taxon>
        <taxon>Culicidae</taxon>
        <taxon>Anophelinae</taxon>
        <taxon>Anopheles</taxon>
    </lineage>
</organism>
<evidence type="ECO:0000256" key="3">
    <source>
        <dbReference type="ARBA" id="ARBA00022525"/>
    </source>
</evidence>
<dbReference type="InterPro" id="IPR010475">
    <property type="entry name" value="AKH/RPCH_hormone"/>
</dbReference>
<sequence length="124" mass="13625">MRDPFGIRNIATSKQIATADQISIINVRPIEQEQTQKAPISRTTDMDTLKLFSMLLICAALMFVCDAQLTFTPAWGKRSQGALGISPLGSSYGQDACKTPVDSLLVIYRMIQAEAQKIVDCSQK</sequence>
<keyword evidence="10" id="KW-1185">Reference proteome</keyword>
<keyword evidence="5" id="KW-0732">Signal</keyword>
<protein>
    <recommendedName>
        <fullName evidence="11">Adipokinetic hormone 1</fullName>
    </recommendedName>
</protein>
<dbReference type="AlphaFoldDB" id="A0AAG5DUM2"/>
<dbReference type="Proteomes" id="UP000075880">
    <property type="component" value="Unassembled WGS sequence"/>
</dbReference>
<dbReference type="EnsemblMetazoa" id="ENSAATROPT016625">
    <property type="protein sequence ID" value="ENSAATROPP014615"/>
    <property type="gene ID" value="ENSAATROPG013609"/>
</dbReference>
<dbReference type="GO" id="GO:0007218">
    <property type="term" value="P:neuropeptide signaling pathway"/>
    <property type="evidence" value="ECO:0007669"/>
    <property type="project" value="UniProtKB-KW"/>
</dbReference>
<evidence type="ECO:0000256" key="2">
    <source>
        <dbReference type="ARBA" id="ARBA00006145"/>
    </source>
</evidence>
<keyword evidence="3" id="KW-0964">Secreted</keyword>
<dbReference type="Pfam" id="PF06377">
    <property type="entry name" value="Adipokin_hormo"/>
    <property type="match status" value="1"/>
</dbReference>
<comment type="similarity">
    <text evidence="2">Belongs to the AKH/HRTH/RPCH family.</text>
</comment>
<keyword evidence="6" id="KW-0027">Amidation</keyword>
<evidence type="ECO:0000256" key="5">
    <source>
        <dbReference type="ARBA" id="ARBA00022729"/>
    </source>
</evidence>
<keyword evidence="8" id="KW-0527">Neuropeptide</keyword>
<keyword evidence="4" id="KW-0372">Hormone</keyword>
<evidence type="ECO:0000256" key="6">
    <source>
        <dbReference type="ARBA" id="ARBA00022815"/>
    </source>
</evidence>
<keyword evidence="7" id="KW-0873">Pyrrolidone carboxylic acid</keyword>
<evidence type="ECO:0000256" key="8">
    <source>
        <dbReference type="ARBA" id="ARBA00023320"/>
    </source>
</evidence>
<reference evidence="9" key="1">
    <citation type="submission" date="2024-04" db="UniProtKB">
        <authorList>
            <consortium name="EnsemblMetazoa"/>
        </authorList>
    </citation>
    <scope>IDENTIFICATION</scope>
    <source>
        <strain evidence="9">EBRO</strain>
    </source>
</reference>
<evidence type="ECO:0000256" key="1">
    <source>
        <dbReference type="ARBA" id="ARBA00004613"/>
    </source>
</evidence>
<comment type="subcellular location">
    <subcellularLocation>
        <location evidence="1">Secreted</location>
    </subcellularLocation>
</comment>
<dbReference type="GO" id="GO:0005576">
    <property type="term" value="C:extracellular region"/>
    <property type="evidence" value="ECO:0007669"/>
    <property type="project" value="UniProtKB-SubCell"/>
</dbReference>